<accession>A0AAE0TQF3</accession>
<gene>
    <name evidence="2" type="ORF">LTR78_008281</name>
</gene>
<dbReference type="PANTHER" id="PTHR39470">
    <property type="entry name" value="CHROMOSOME 10, WHOLE GENOME SHOTGUN SEQUENCE"/>
    <property type="match status" value="1"/>
</dbReference>
<dbReference type="PANTHER" id="PTHR39470:SF1">
    <property type="entry name" value="CHORISMATE SYNTHASE PROTEIN"/>
    <property type="match status" value="1"/>
</dbReference>
<sequence length="353" mass="38795">MVSWQTIQSALLFFGPLLLPRILATYRSIRSRPASQIRALPPATSYALAILFASGLVAFLFTLPLFAAPNIFRQTQSRIQTPAGVLLTRLAALRPITPDDEKLRSVLDAGGLDARLLYVRYGPKILTNCTFAKPGDLDASLMYFLYALPTIVASHLIHLAALGVATSGFLSGKEGARWRTVAAIAGIVLGAAEVCFVAYYDDKQNMRSTRVSEIDFVFWKLQVWRGLAIAAVDGLIGWVIWLQATRRAFLSPPAAAEKLQDHAHVLESLLGKTRGLGVLRNGTVRDAGMRAKTDAYWVKEGEVMKDVFEEPEVLEAQRNALRRLDITRIGREAEDYVDSVLGPLPMARTSALT</sequence>
<feature type="transmembrane region" description="Helical" evidence="1">
    <location>
        <begin position="223"/>
        <end position="242"/>
    </location>
</feature>
<evidence type="ECO:0000313" key="2">
    <source>
        <dbReference type="EMBL" id="KAK3671915.1"/>
    </source>
</evidence>
<comment type="caution">
    <text evidence="2">The sequence shown here is derived from an EMBL/GenBank/DDBJ whole genome shotgun (WGS) entry which is preliminary data.</text>
</comment>
<protein>
    <submittedName>
        <fullName evidence="2">Uncharacterized protein</fullName>
    </submittedName>
</protein>
<name>A0AAE0TQF3_9PEZI</name>
<dbReference type="AlphaFoldDB" id="A0AAE0TQF3"/>
<dbReference type="Proteomes" id="UP001274830">
    <property type="component" value="Unassembled WGS sequence"/>
</dbReference>
<keyword evidence="1" id="KW-1133">Transmembrane helix</keyword>
<proteinExistence type="predicted"/>
<reference evidence="2" key="1">
    <citation type="submission" date="2023-07" db="EMBL/GenBank/DDBJ databases">
        <title>Black Yeasts Isolated from many extreme environments.</title>
        <authorList>
            <person name="Coleine C."/>
            <person name="Stajich J.E."/>
            <person name="Selbmann L."/>
        </authorList>
    </citation>
    <scope>NUCLEOTIDE SEQUENCE</scope>
    <source>
        <strain evidence="2">CCFEE 5485</strain>
    </source>
</reference>
<evidence type="ECO:0000313" key="3">
    <source>
        <dbReference type="Proteomes" id="UP001274830"/>
    </source>
</evidence>
<dbReference type="EMBL" id="JAUTXT010000038">
    <property type="protein sequence ID" value="KAK3671915.1"/>
    <property type="molecule type" value="Genomic_DNA"/>
</dbReference>
<keyword evidence="1" id="KW-0472">Membrane</keyword>
<feature type="transmembrane region" description="Helical" evidence="1">
    <location>
        <begin position="6"/>
        <end position="24"/>
    </location>
</feature>
<keyword evidence="1" id="KW-0812">Transmembrane</keyword>
<keyword evidence="3" id="KW-1185">Reference proteome</keyword>
<feature type="transmembrane region" description="Helical" evidence="1">
    <location>
        <begin position="45"/>
        <end position="67"/>
    </location>
</feature>
<feature type="transmembrane region" description="Helical" evidence="1">
    <location>
        <begin position="143"/>
        <end position="169"/>
    </location>
</feature>
<organism evidence="2 3">
    <name type="scientific">Recurvomyces mirabilis</name>
    <dbReference type="NCBI Taxonomy" id="574656"/>
    <lineage>
        <taxon>Eukaryota</taxon>
        <taxon>Fungi</taxon>
        <taxon>Dikarya</taxon>
        <taxon>Ascomycota</taxon>
        <taxon>Pezizomycotina</taxon>
        <taxon>Dothideomycetes</taxon>
        <taxon>Dothideomycetidae</taxon>
        <taxon>Mycosphaerellales</taxon>
        <taxon>Teratosphaeriaceae</taxon>
        <taxon>Recurvomyces</taxon>
    </lineage>
</organism>
<feature type="transmembrane region" description="Helical" evidence="1">
    <location>
        <begin position="181"/>
        <end position="200"/>
    </location>
</feature>
<evidence type="ECO:0000256" key="1">
    <source>
        <dbReference type="SAM" id="Phobius"/>
    </source>
</evidence>